<dbReference type="WBParaSite" id="ACAC_0000527301-mRNA-1">
    <property type="protein sequence ID" value="ACAC_0000527301-mRNA-1"/>
    <property type="gene ID" value="ACAC_0000527301"/>
</dbReference>
<evidence type="ECO:0000313" key="3">
    <source>
        <dbReference type="Proteomes" id="UP000035642"/>
    </source>
</evidence>
<dbReference type="Proteomes" id="UP000035642">
    <property type="component" value="Unassembled WGS sequence"/>
</dbReference>
<feature type="domain" description="MEIS N-terminal" evidence="2">
    <location>
        <begin position="24"/>
        <end position="63"/>
    </location>
</feature>
<dbReference type="STRING" id="6313.A0A0K0D5C8"/>
<dbReference type="Pfam" id="PF16493">
    <property type="entry name" value="Meis_PKNOX_N"/>
    <property type="match status" value="1"/>
</dbReference>
<organism evidence="3 4">
    <name type="scientific">Angiostrongylus cantonensis</name>
    <name type="common">Rat lungworm</name>
    <dbReference type="NCBI Taxonomy" id="6313"/>
    <lineage>
        <taxon>Eukaryota</taxon>
        <taxon>Metazoa</taxon>
        <taxon>Ecdysozoa</taxon>
        <taxon>Nematoda</taxon>
        <taxon>Chromadorea</taxon>
        <taxon>Rhabditida</taxon>
        <taxon>Rhabditina</taxon>
        <taxon>Rhabditomorpha</taxon>
        <taxon>Strongyloidea</taxon>
        <taxon>Metastrongylidae</taxon>
        <taxon>Angiostrongylus</taxon>
    </lineage>
</organism>
<reference evidence="3" key="1">
    <citation type="submission" date="2012-09" db="EMBL/GenBank/DDBJ databases">
        <authorList>
            <person name="Martin A.A."/>
        </authorList>
    </citation>
    <scope>NUCLEOTIDE SEQUENCE</scope>
</reference>
<sequence length="66" mass="7463">MQPFGTTLECFDGVASSSCMPKMSDVERIKCHPLMPILELLCEKCGDATHTMQPKAFQMNDVWQVR</sequence>
<dbReference type="AlphaFoldDB" id="A0A0K0D5C8"/>
<dbReference type="InterPro" id="IPR032453">
    <property type="entry name" value="PKNOX/Meis_N"/>
</dbReference>
<accession>A0A0K0D5C8</accession>
<protein>
    <recommendedName>
        <fullName evidence="2">MEIS N-terminal domain-containing protein</fullName>
    </recommendedName>
</protein>
<name>A0A0K0D5C8_ANGCA</name>
<keyword evidence="3" id="KW-1185">Reference proteome</keyword>
<proteinExistence type="predicted"/>
<keyword evidence="1" id="KW-0539">Nucleus</keyword>
<evidence type="ECO:0000259" key="2">
    <source>
        <dbReference type="Pfam" id="PF16493"/>
    </source>
</evidence>
<reference evidence="4" key="2">
    <citation type="submission" date="2017-02" db="UniProtKB">
        <authorList>
            <consortium name="WormBaseParasite"/>
        </authorList>
    </citation>
    <scope>IDENTIFICATION</scope>
</reference>
<evidence type="ECO:0000313" key="4">
    <source>
        <dbReference type="WBParaSite" id="ACAC_0000527301-mRNA-1"/>
    </source>
</evidence>
<evidence type="ECO:0000256" key="1">
    <source>
        <dbReference type="ARBA" id="ARBA00023242"/>
    </source>
</evidence>